<evidence type="ECO:0000313" key="4">
    <source>
        <dbReference type="RefSeq" id="XP_018007578.2"/>
    </source>
</evidence>
<feature type="region of interest" description="Disordered" evidence="1">
    <location>
        <begin position="157"/>
        <end position="189"/>
    </location>
</feature>
<feature type="compositionally biased region" description="Polar residues" evidence="1">
    <location>
        <begin position="157"/>
        <end position="170"/>
    </location>
</feature>
<proteinExistence type="predicted"/>
<dbReference type="GeneID" id="108665345"/>
<evidence type="ECO:0000256" key="2">
    <source>
        <dbReference type="SAM" id="Phobius"/>
    </source>
</evidence>
<feature type="transmembrane region" description="Helical" evidence="2">
    <location>
        <begin position="80"/>
        <end position="101"/>
    </location>
</feature>
<dbReference type="RefSeq" id="XP_018007578.2">
    <property type="nucleotide sequence ID" value="XM_018152089.2"/>
</dbReference>
<dbReference type="Proteomes" id="UP000694843">
    <property type="component" value="Unplaced"/>
</dbReference>
<dbReference type="KEGG" id="hazt:108665345"/>
<protein>
    <submittedName>
        <fullName evidence="4">Uncharacterized protein LOC108665345</fullName>
    </submittedName>
</protein>
<organism evidence="3 4">
    <name type="scientific">Hyalella azteca</name>
    <name type="common">Amphipod</name>
    <dbReference type="NCBI Taxonomy" id="294128"/>
    <lineage>
        <taxon>Eukaryota</taxon>
        <taxon>Metazoa</taxon>
        <taxon>Ecdysozoa</taxon>
        <taxon>Arthropoda</taxon>
        <taxon>Crustacea</taxon>
        <taxon>Multicrustacea</taxon>
        <taxon>Malacostraca</taxon>
        <taxon>Eumalacostraca</taxon>
        <taxon>Peracarida</taxon>
        <taxon>Amphipoda</taxon>
        <taxon>Senticaudata</taxon>
        <taxon>Talitrida</taxon>
        <taxon>Talitroidea</taxon>
        <taxon>Hyalellidae</taxon>
        <taxon>Hyalella</taxon>
    </lineage>
</organism>
<keyword evidence="2" id="KW-0812">Transmembrane</keyword>
<reference evidence="4" key="1">
    <citation type="submission" date="2025-08" db="UniProtKB">
        <authorList>
            <consortium name="RefSeq"/>
        </authorList>
    </citation>
    <scope>IDENTIFICATION</scope>
    <source>
        <tissue evidence="4">Whole organism</tissue>
    </source>
</reference>
<feature type="compositionally biased region" description="Polar residues" evidence="1">
    <location>
        <begin position="178"/>
        <end position="189"/>
    </location>
</feature>
<keyword evidence="3" id="KW-1185">Reference proteome</keyword>
<accession>A0A8B7N2A4</accession>
<sequence length="189" mass="20951">MAYESVRPKVLSKITLLYCSVCSMRSFTTTVFLIRATTMPVDCGVIPNSRVVLYCCLICWIIALFSIVGIALLPPHLGRTYLVFFATIFTGGPIIFLFIRLDLITHLRVKISAVRRARRQPQEEEPRTTPPLGEPCGVVNMAYERGSDETVRATYALPSNFSPPQSVTTSRGRDDVVASTTTRTEAGTE</sequence>
<evidence type="ECO:0000256" key="1">
    <source>
        <dbReference type="SAM" id="MobiDB-lite"/>
    </source>
</evidence>
<name>A0A8B7N2A4_HYAAZ</name>
<keyword evidence="2" id="KW-1133">Transmembrane helix</keyword>
<dbReference type="AlphaFoldDB" id="A0A8B7N2A4"/>
<keyword evidence="2" id="KW-0472">Membrane</keyword>
<gene>
    <name evidence="4" type="primary">LOC108665345</name>
</gene>
<feature type="transmembrane region" description="Helical" evidence="2">
    <location>
        <begin position="51"/>
        <end position="74"/>
    </location>
</feature>
<evidence type="ECO:0000313" key="3">
    <source>
        <dbReference type="Proteomes" id="UP000694843"/>
    </source>
</evidence>